<keyword evidence="8" id="KW-0812">Transmembrane</keyword>
<evidence type="ECO:0000313" key="27">
    <source>
        <dbReference type="EMBL" id="RGL12621.1"/>
    </source>
</evidence>
<evidence type="ECO:0000313" key="21">
    <source>
        <dbReference type="EMBL" id="KAB4239180.1"/>
    </source>
</evidence>
<dbReference type="EMBL" id="QSPV01000009">
    <property type="protein sequence ID" value="RGJ92803.1"/>
    <property type="molecule type" value="Genomic_DNA"/>
</dbReference>
<evidence type="ECO:0000313" key="28">
    <source>
        <dbReference type="EMBL" id="RHC73422.1"/>
    </source>
</evidence>
<evidence type="ECO:0000313" key="39">
    <source>
        <dbReference type="Proteomes" id="UP000284514"/>
    </source>
</evidence>
<dbReference type="EMBL" id="WCUQ01000007">
    <property type="protein sequence ID" value="KAB4123752.1"/>
    <property type="molecule type" value="Genomic_DNA"/>
</dbReference>
<dbReference type="EMBL" id="QRJL01000001">
    <property type="protein sequence ID" value="RHH34481.1"/>
    <property type="molecule type" value="Genomic_DNA"/>
</dbReference>
<keyword evidence="5 11" id="KW-0418">Kinase</keyword>
<dbReference type="Proteomes" id="UP000095788">
    <property type="component" value="Unassembled WGS sequence"/>
</dbReference>
<protein>
    <recommendedName>
        <fullName evidence="2">non-specific serine/threonine protein kinase</fullName>
        <ecNumber evidence="2">2.7.11.1</ecNumber>
    </recommendedName>
</protein>
<dbReference type="EMBL" id="JAQNSI010000474">
    <property type="protein sequence ID" value="MDC1902363.1"/>
    <property type="molecule type" value="Genomic_DNA"/>
</dbReference>
<dbReference type="Proteomes" id="UP001214113">
    <property type="component" value="Unassembled WGS sequence"/>
</dbReference>
<evidence type="ECO:0000313" key="44">
    <source>
        <dbReference type="Proteomes" id="UP000442334"/>
    </source>
</evidence>
<dbReference type="EMBL" id="JAQNSB010000010">
    <property type="protein sequence ID" value="MDC1854726.1"/>
    <property type="molecule type" value="Genomic_DNA"/>
</dbReference>
<evidence type="ECO:0000313" key="19">
    <source>
        <dbReference type="EMBL" id="KAB4184988.1"/>
    </source>
</evidence>
<dbReference type="Proteomes" id="UP000432488">
    <property type="component" value="Unassembled WGS sequence"/>
</dbReference>
<dbReference type="EMBL" id="CZAF01000003">
    <property type="protein sequence ID" value="CUO66810.1"/>
    <property type="molecule type" value="Genomic_DNA"/>
</dbReference>
<dbReference type="SMART" id="SM00220">
    <property type="entry name" value="S_TKc"/>
    <property type="match status" value="1"/>
</dbReference>
<evidence type="ECO:0000313" key="20">
    <source>
        <dbReference type="EMBL" id="KAB4215775.1"/>
    </source>
</evidence>
<evidence type="ECO:0000313" key="47">
    <source>
        <dbReference type="Proteomes" id="UP000487221"/>
    </source>
</evidence>
<dbReference type="Proteomes" id="UP000095419">
    <property type="component" value="Unassembled WGS sequence"/>
</dbReference>
<evidence type="ECO:0000313" key="11">
    <source>
        <dbReference type="EMBL" id="CUO66810.1"/>
    </source>
</evidence>
<evidence type="ECO:0000313" key="32">
    <source>
        <dbReference type="Proteomes" id="UP000095614"/>
    </source>
</evidence>
<evidence type="ECO:0000256" key="8">
    <source>
        <dbReference type="SAM" id="Phobius"/>
    </source>
</evidence>
<evidence type="ECO:0000256" key="1">
    <source>
        <dbReference type="ARBA" id="ARBA00010886"/>
    </source>
</evidence>
<evidence type="ECO:0000313" key="35">
    <source>
        <dbReference type="Proteomes" id="UP000260795"/>
    </source>
</evidence>
<dbReference type="Proteomes" id="UP000284514">
    <property type="component" value="Unassembled WGS sequence"/>
</dbReference>
<evidence type="ECO:0000313" key="25">
    <source>
        <dbReference type="EMBL" id="OUN56944.1"/>
    </source>
</evidence>
<evidence type="ECO:0000313" key="33">
    <source>
        <dbReference type="Proteomes" id="UP000095788"/>
    </source>
</evidence>
<reference evidence="22" key="7">
    <citation type="submission" date="2022-10" db="EMBL/GenBank/DDBJ databases">
        <title>Human gut microbiome strain richness.</title>
        <authorList>
            <person name="Chen-Liaw A."/>
        </authorList>
    </citation>
    <scope>NUCLEOTIDE SEQUENCE</scope>
    <source>
        <strain evidence="24">1001713st1_F9_1001713B170221_170320</strain>
        <strain evidence="22">A1_m1001262Bd0_191120</strain>
        <strain evidence="23">BSD2780061687st1_G10_BSD2780061687b_171204</strain>
    </source>
</reference>
<reference evidence="40 41" key="5">
    <citation type="journal article" date="2019" name="Nat. Med.">
        <title>A library of human gut bacterial isolates paired with longitudinal multiomics data enables mechanistic microbiome research.</title>
        <authorList>
            <person name="Poyet M."/>
            <person name="Groussin M."/>
            <person name="Gibbons S.M."/>
            <person name="Avila-Pacheco J."/>
            <person name="Jiang X."/>
            <person name="Kearney S.M."/>
            <person name="Perrotta A.R."/>
            <person name="Berdy B."/>
            <person name="Zhao S."/>
            <person name="Lieberman T.D."/>
            <person name="Swanson P.K."/>
            <person name="Smith M."/>
            <person name="Roesemann S."/>
            <person name="Alexander J.E."/>
            <person name="Rich S.A."/>
            <person name="Livny J."/>
            <person name="Vlamakis H."/>
            <person name="Clish C."/>
            <person name="Bullock K."/>
            <person name="Deik A."/>
            <person name="Scott J."/>
            <person name="Pierce K.A."/>
            <person name="Xavier R.J."/>
            <person name="Alm E.J."/>
        </authorList>
    </citation>
    <scope>NUCLEOTIDE SEQUENCE [LARGE SCALE GENOMIC DNA]</scope>
    <source>
        <strain evidence="20 46">BIOML-A11</strain>
        <strain evidence="18 47">BIOML-A19</strain>
        <strain evidence="19 44">BIOML-A21</strain>
        <strain evidence="15 43">BIOML-A36</strain>
        <strain evidence="17 42">BIOML-A37</strain>
        <strain evidence="16 41">BIOML-A38</strain>
        <strain evidence="14 40">BIOML-A42</strain>
        <strain evidence="21 45">BIOML-A5</strain>
    </source>
</reference>
<keyword evidence="14" id="KW-0723">Serine/threonine-protein kinase</keyword>
<dbReference type="EC" id="2.7.11.1" evidence="2"/>
<dbReference type="Proteomes" id="UP000487221">
    <property type="component" value="Unassembled WGS sequence"/>
</dbReference>
<evidence type="ECO:0000256" key="6">
    <source>
        <dbReference type="ARBA" id="ARBA00022840"/>
    </source>
</evidence>
<reference evidence="34" key="2">
    <citation type="submission" date="2017-04" db="EMBL/GenBank/DDBJ databases">
        <title>Function of individual gut microbiota members based on whole genome sequencing of pure cultures obtained from chicken caecum.</title>
        <authorList>
            <person name="Medvecky M."/>
            <person name="Cejkova D."/>
            <person name="Polansky O."/>
            <person name="Karasova D."/>
            <person name="Kubasova T."/>
            <person name="Cizek A."/>
            <person name="Rychlik I."/>
        </authorList>
    </citation>
    <scope>NUCLEOTIDE SEQUENCE [LARGE SCALE GENOMIC DNA]</scope>
    <source>
        <strain evidence="34">An67</strain>
    </source>
</reference>
<feature type="transmembrane region" description="Helical" evidence="8">
    <location>
        <begin position="305"/>
        <end position="327"/>
    </location>
</feature>
<evidence type="ECO:0000313" key="38">
    <source>
        <dbReference type="Proteomes" id="UP000283766"/>
    </source>
</evidence>
<dbReference type="CDD" id="cd14014">
    <property type="entry name" value="STKc_PknB_like"/>
    <property type="match status" value="1"/>
</dbReference>
<feature type="domain" description="Protein kinase" evidence="9">
    <location>
        <begin position="13"/>
        <end position="261"/>
    </location>
</feature>
<evidence type="ECO:0000256" key="5">
    <source>
        <dbReference type="ARBA" id="ARBA00022777"/>
    </source>
</evidence>
<reference evidence="25" key="3">
    <citation type="journal article" date="2018" name="BMC Genomics">
        <title>Whole genome sequencing and function prediction of 133 gut anaerobes isolated from chicken caecum in pure cultures.</title>
        <authorList>
            <person name="Medvecky M."/>
            <person name="Cejkova D."/>
            <person name="Polansky O."/>
            <person name="Karasova D."/>
            <person name="Kubasova T."/>
            <person name="Cizek A."/>
            <person name="Rychlik I."/>
        </authorList>
    </citation>
    <scope>NUCLEOTIDE SEQUENCE</scope>
    <source>
        <strain evidence="25">An67</strain>
    </source>
</reference>
<evidence type="ECO:0000313" key="29">
    <source>
        <dbReference type="EMBL" id="RHE24480.1"/>
    </source>
</evidence>
<dbReference type="EMBL" id="WCTR01000001">
    <property type="protein sequence ID" value="KAB4215775.1"/>
    <property type="molecule type" value="Genomic_DNA"/>
</dbReference>
<dbReference type="PROSITE" id="PS50011">
    <property type="entry name" value="PROTEIN_KINASE_DOM"/>
    <property type="match status" value="1"/>
</dbReference>
<evidence type="ECO:0000313" key="30">
    <source>
        <dbReference type="EMBL" id="RHH34481.1"/>
    </source>
</evidence>
<dbReference type="Proteomes" id="UP000260844">
    <property type="component" value="Unassembled WGS sequence"/>
</dbReference>
<dbReference type="RefSeq" id="WP_005833302.1">
    <property type="nucleotide sequence ID" value="NZ_BAABXG010000001.1"/>
</dbReference>
<accession>A0A139KGK0</accession>
<evidence type="ECO:0000313" key="16">
    <source>
        <dbReference type="EMBL" id="KAB4118530.1"/>
    </source>
</evidence>
<dbReference type="EMBL" id="WCUR01000009">
    <property type="protein sequence ID" value="KAB4118530.1"/>
    <property type="molecule type" value="Genomic_DNA"/>
</dbReference>
<dbReference type="Proteomes" id="UP000434462">
    <property type="component" value="Unassembled WGS sequence"/>
</dbReference>
<evidence type="ECO:0000313" key="34">
    <source>
        <dbReference type="Proteomes" id="UP000196329"/>
    </source>
</evidence>
<comment type="similarity">
    <text evidence="1">Belongs to the protein kinase superfamily. NEK Ser/Thr protein kinase family. NIMA subfamily.</text>
</comment>
<dbReference type="EMBL" id="JAQNQY010000010">
    <property type="protein sequence ID" value="MDC1753043.1"/>
    <property type="molecule type" value="Genomic_DNA"/>
</dbReference>
<dbReference type="STRING" id="820.ERS852554_01865"/>
<dbReference type="PANTHER" id="PTHR43671">
    <property type="entry name" value="SERINE/THREONINE-PROTEIN KINASE NEK"/>
    <property type="match status" value="1"/>
</dbReference>
<feature type="binding site" evidence="7">
    <location>
        <position position="42"/>
    </location>
    <ligand>
        <name>ATP</name>
        <dbReference type="ChEBI" id="CHEBI:30616"/>
    </ligand>
</feature>
<dbReference type="EMBL" id="NFHS01000001">
    <property type="protein sequence ID" value="OUN56944.1"/>
    <property type="molecule type" value="Genomic_DNA"/>
</dbReference>
<dbReference type="Proteomes" id="UP000441711">
    <property type="component" value="Unassembled WGS sequence"/>
</dbReference>
<dbReference type="PROSITE" id="PS00107">
    <property type="entry name" value="PROTEIN_KINASE_ATP"/>
    <property type="match status" value="1"/>
</dbReference>
<dbReference type="InterPro" id="IPR017441">
    <property type="entry name" value="Protein_kinase_ATP_BS"/>
</dbReference>
<dbReference type="Proteomes" id="UP000466952">
    <property type="component" value="Unassembled WGS sequence"/>
</dbReference>
<keyword evidence="4 7" id="KW-0547">Nucleotide-binding</keyword>
<evidence type="ECO:0000313" key="41">
    <source>
        <dbReference type="Proteomes" id="UP000434462"/>
    </source>
</evidence>
<evidence type="ECO:0000313" key="10">
    <source>
        <dbReference type="EMBL" id="CUN82282.1"/>
    </source>
</evidence>
<dbReference type="Proteomes" id="UP000196329">
    <property type="component" value="Unassembled WGS sequence"/>
</dbReference>
<name>A0A139KGK0_BACUN</name>
<dbReference type="Gene3D" id="1.10.510.10">
    <property type="entry name" value="Transferase(Phosphotransferase) domain 1"/>
    <property type="match status" value="1"/>
</dbReference>
<dbReference type="InterPro" id="IPR000719">
    <property type="entry name" value="Prot_kinase_dom"/>
</dbReference>
<dbReference type="AlphaFoldDB" id="A0A139KGK0"/>
<evidence type="ECO:0000313" key="12">
    <source>
        <dbReference type="EMBL" id="CUP81747.1"/>
    </source>
</evidence>
<evidence type="ECO:0000313" key="46">
    <source>
        <dbReference type="Proteomes" id="UP000466952"/>
    </source>
</evidence>
<reference evidence="31 32" key="1">
    <citation type="submission" date="2015-09" db="EMBL/GenBank/DDBJ databases">
        <authorList>
            <consortium name="Pathogen Informatics"/>
        </authorList>
    </citation>
    <scope>NUCLEOTIDE SEQUENCE [LARGE SCALE GENOMIC DNA]</scope>
    <source>
        <strain evidence="10 31">2789STDY5608791</strain>
        <strain evidence="11 32">2789STDY5834847</strain>
        <strain evidence="12 33">2789STDY5834942</strain>
    </source>
</reference>
<dbReference type="PROSITE" id="PS00108">
    <property type="entry name" value="PROTEIN_KINASE_ST"/>
    <property type="match status" value="1"/>
</dbReference>
<keyword evidence="3 11" id="KW-0808">Transferase</keyword>
<dbReference type="EMBL" id="WCTY01000043">
    <property type="protein sequence ID" value="KAB4180384.1"/>
    <property type="molecule type" value="Genomic_DNA"/>
</dbReference>
<evidence type="ECO:0000313" key="45">
    <source>
        <dbReference type="Proteomes" id="UP000462376"/>
    </source>
</evidence>
<evidence type="ECO:0000313" key="15">
    <source>
        <dbReference type="EMBL" id="KAB4108770.1"/>
    </source>
</evidence>
<dbReference type="EMBL" id="WCUA01000011">
    <property type="protein sequence ID" value="KAB4184988.1"/>
    <property type="molecule type" value="Genomic_DNA"/>
</dbReference>
<dbReference type="Proteomes" id="UP001222603">
    <property type="component" value="Unassembled WGS sequence"/>
</dbReference>
<dbReference type="Proteomes" id="UP000260795">
    <property type="component" value="Unassembled WGS sequence"/>
</dbReference>
<dbReference type="Proteomes" id="UP000462376">
    <property type="component" value="Unassembled WGS sequence"/>
</dbReference>
<dbReference type="EMBL" id="CZBF01000003">
    <property type="protein sequence ID" value="CUP81747.1"/>
    <property type="molecule type" value="Genomic_DNA"/>
</dbReference>
<evidence type="ECO:0000313" key="24">
    <source>
        <dbReference type="EMBL" id="MDC1902363.1"/>
    </source>
</evidence>
<evidence type="ECO:0000256" key="2">
    <source>
        <dbReference type="ARBA" id="ARBA00012513"/>
    </source>
</evidence>
<dbReference type="Proteomes" id="UP000438773">
    <property type="component" value="Unassembled WGS sequence"/>
</dbReference>
<dbReference type="InterPro" id="IPR008271">
    <property type="entry name" value="Ser/Thr_kinase_AS"/>
</dbReference>
<dbReference type="Proteomes" id="UP000095614">
    <property type="component" value="Unassembled WGS sequence"/>
</dbReference>
<keyword evidence="8" id="KW-1133">Transmembrane helix</keyword>
<evidence type="ECO:0000313" key="36">
    <source>
        <dbReference type="Proteomes" id="UP000260844"/>
    </source>
</evidence>
<dbReference type="OrthoDB" id="9813021at2"/>
<dbReference type="InterPro" id="IPR050660">
    <property type="entry name" value="NEK_Ser/Thr_kinase"/>
</dbReference>
<dbReference type="Proteomes" id="UP000283766">
    <property type="component" value="Unassembled WGS sequence"/>
</dbReference>
<evidence type="ECO:0000256" key="7">
    <source>
        <dbReference type="PROSITE-ProRule" id="PRU10141"/>
    </source>
</evidence>
<dbReference type="EMBL" id="WCUV01000003">
    <property type="protein sequence ID" value="KAB4094570.1"/>
    <property type="molecule type" value="Genomic_DNA"/>
</dbReference>
<evidence type="ECO:0000313" key="37">
    <source>
        <dbReference type="Proteomes" id="UP000283601"/>
    </source>
</evidence>
<dbReference type="Proteomes" id="UP000442334">
    <property type="component" value="Unassembled WGS sequence"/>
</dbReference>
<gene>
    <name evidence="11" type="primary">prkC_3</name>
    <name evidence="10" type="synonym">prkC_1</name>
    <name evidence="25" type="ORF">B5G17_00740</name>
    <name evidence="13" type="ORF">CE91St12_00520</name>
    <name evidence="30" type="ORF">DW216_00700</name>
    <name evidence="29" type="ORF">DW758_07020</name>
    <name evidence="28" type="ORF">DW831_10855</name>
    <name evidence="27" type="ORF">DXC80_12350</name>
    <name evidence="26" type="ORF">DXD40_12130</name>
    <name evidence="10" type="ORF">ERS417307_00646</name>
    <name evidence="11" type="ORF">ERS852462_01145</name>
    <name evidence="12" type="ORF">ERS852554_01865</name>
    <name evidence="21" type="ORF">GAP47_05645</name>
    <name evidence="20" type="ORF">GAP55_00700</name>
    <name evidence="19" type="ORF">GAQ34_11490</name>
    <name evidence="18" type="ORF">GAQ44_20000</name>
    <name evidence="14" type="ORF">GAQ56_03900</name>
    <name evidence="15" type="ORF">GAQ70_12540</name>
    <name evidence="16" type="ORF">GAQ72_05020</name>
    <name evidence="17" type="ORF">GAQ75_13360</name>
    <name evidence="22" type="ORF">POY80_11375</name>
    <name evidence="24" type="ORF">POZ10_17260</name>
    <name evidence="23" type="ORF">POZ22_08025</name>
</gene>
<dbReference type="GO" id="GO:0005524">
    <property type="term" value="F:ATP binding"/>
    <property type="evidence" value="ECO:0007669"/>
    <property type="project" value="UniProtKB-UniRule"/>
</dbReference>
<evidence type="ECO:0000313" key="23">
    <source>
        <dbReference type="EMBL" id="MDC1854726.1"/>
    </source>
</evidence>
<proteinExistence type="inferred from homology"/>
<evidence type="ECO:0000313" key="14">
    <source>
        <dbReference type="EMBL" id="KAB4094570.1"/>
    </source>
</evidence>
<reference evidence="13" key="6">
    <citation type="submission" date="2022-01" db="EMBL/GenBank/DDBJ databases">
        <title>Novel bile acid biosynthetic pathways are enriched in the microbiome of centenarians.</title>
        <authorList>
            <person name="Sato Y."/>
            <person name="Atarashi K."/>
            <person name="Plichta R.D."/>
            <person name="Arai Y."/>
            <person name="Sasajima S."/>
            <person name="Kearney M.S."/>
            <person name="Suda W."/>
            <person name="Takeshita K."/>
            <person name="Sasaki T."/>
            <person name="Okamoto S."/>
            <person name="Skelly N.A."/>
            <person name="Okamura Y."/>
            <person name="Vlamakis H."/>
            <person name="Li Y."/>
            <person name="Tanoue T."/>
            <person name="Takei H."/>
            <person name="Nittono H."/>
            <person name="Narushima S."/>
            <person name="Irie J."/>
            <person name="Itoh H."/>
            <person name="Moriya K."/>
            <person name="Sugiura Y."/>
            <person name="Suematsu M."/>
            <person name="Moritoki N."/>
            <person name="Shibata S."/>
            <person name="Littman R.D."/>
            <person name="Fischbach A.M."/>
            <person name="Uwamino Y."/>
            <person name="Inoue T."/>
            <person name="Honda A."/>
            <person name="Hattori M."/>
            <person name="Murai T."/>
            <person name="Xavier J.R."/>
            <person name="Hirose N."/>
            <person name="Honda K."/>
        </authorList>
    </citation>
    <scope>NUCLEOTIDE SEQUENCE</scope>
    <source>
        <strain evidence="13">CE91-St12</strain>
    </source>
</reference>
<dbReference type="EMBL" id="BQNL01000001">
    <property type="protein sequence ID" value="GKH11842.1"/>
    <property type="molecule type" value="Genomic_DNA"/>
</dbReference>
<dbReference type="SUPFAM" id="SSF56112">
    <property type="entry name" value="Protein kinase-like (PK-like)"/>
    <property type="match status" value="1"/>
</dbReference>
<evidence type="ECO:0000313" key="18">
    <source>
        <dbReference type="EMBL" id="KAB4180384.1"/>
    </source>
</evidence>
<dbReference type="EMBL" id="QSRK01000018">
    <property type="protein sequence ID" value="RGL12621.1"/>
    <property type="molecule type" value="Genomic_DNA"/>
</dbReference>
<dbReference type="Proteomes" id="UP001218502">
    <property type="component" value="Unassembled WGS sequence"/>
</dbReference>
<dbReference type="GO" id="GO:0004674">
    <property type="term" value="F:protein serine/threonine kinase activity"/>
    <property type="evidence" value="ECO:0007669"/>
    <property type="project" value="UniProtKB-KW"/>
</dbReference>
<dbReference type="Proteomes" id="UP000283601">
    <property type="component" value="Unassembled WGS sequence"/>
</dbReference>
<evidence type="ECO:0000313" key="43">
    <source>
        <dbReference type="Proteomes" id="UP000441711"/>
    </source>
</evidence>
<dbReference type="EMBL" id="QSJZ01000003">
    <property type="protein sequence ID" value="RHE24480.1"/>
    <property type="molecule type" value="Genomic_DNA"/>
</dbReference>
<evidence type="ECO:0000313" key="26">
    <source>
        <dbReference type="EMBL" id="RGJ92803.1"/>
    </source>
</evidence>
<evidence type="ECO:0000313" key="13">
    <source>
        <dbReference type="EMBL" id="GKH11842.1"/>
    </source>
</evidence>
<dbReference type="InterPro" id="IPR011009">
    <property type="entry name" value="Kinase-like_dom_sf"/>
</dbReference>
<dbReference type="EMBL" id="QSIF01000016">
    <property type="protein sequence ID" value="RHC73422.1"/>
    <property type="molecule type" value="Genomic_DNA"/>
</dbReference>
<dbReference type="Pfam" id="PF00069">
    <property type="entry name" value="Pkinase"/>
    <property type="match status" value="1"/>
</dbReference>
<keyword evidence="6 7" id="KW-0067">ATP-binding</keyword>
<keyword evidence="8" id="KW-0472">Membrane</keyword>
<dbReference type="Proteomes" id="UP001055048">
    <property type="component" value="Unassembled WGS sequence"/>
</dbReference>
<reference evidence="35 36" key="4">
    <citation type="submission" date="2018-08" db="EMBL/GenBank/DDBJ databases">
        <title>A genome reference for cultivated species of the human gut microbiota.</title>
        <authorList>
            <person name="Zou Y."/>
            <person name="Xue W."/>
            <person name="Luo G."/>
        </authorList>
    </citation>
    <scope>NUCLEOTIDE SEQUENCE [LARGE SCALE GENOMIC DNA]</scope>
    <source>
        <strain evidence="30 38">AM18-14LB</strain>
        <strain evidence="29 37">AM29-12AC</strain>
        <strain evidence="28 39">AM34-25</strain>
        <strain evidence="27 35">TF08-13</strain>
        <strain evidence="26 36">TM04-30</strain>
    </source>
</reference>
<evidence type="ECO:0000313" key="22">
    <source>
        <dbReference type="EMBL" id="MDC1753043.1"/>
    </source>
</evidence>
<dbReference type="EMBL" id="WCUP01000008">
    <property type="protein sequence ID" value="KAB4108770.1"/>
    <property type="molecule type" value="Genomic_DNA"/>
</dbReference>
<evidence type="ECO:0000313" key="40">
    <source>
        <dbReference type="Proteomes" id="UP000432488"/>
    </source>
</evidence>
<dbReference type="PATRIC" id="fig|820.27.peg.468"/>
<dbReference type="EMBL" id="WCTL01000003">
    <property type="protein sequence ID" value="KAB4239180.1"/>
    <property type="molecule type" value="Genomic_DNA"/>
</dbReference>
<evidence type="ECO:0000259" key="9">
    <source>
        <dbReference type="PROSITE" id="PS50011"/>
    </source>
</evidence>
<dbReference type="EMBL" id="CYZF01000002">
    <property type="protein sequence ID" value="CUN82282.1"/>
    <property type="molecule type" value="Genomic_DNA"/>
</dbReference>
<organism evidence="11 32">
    <name type="scientific">Bacteroides uniformis</name>
    <dbReference type="NCBI Taxonomy" id="820"/>
    <lineage>
        <taxon>Bacteria</taxon>
        <taxon>Pseudomonadati</taxon>
        <taxon>Bacteroidota</taxon>
        <taxon>Bacteroidia</taxon>
        <taxon>Bacteroidales</taxon>
        <taxon>Bacteroidaceae</taxon>
        <taxon>Bacteroides</taxon>
    </lineage>
</organism>
<evidence type="ECO:0000256" key="3">
    <source>
        <dbReference type="ARBA" id="ARBA00022679"/>
    </source>
</evidence>
<evidence type="ECO:0000256" key="4">
    <source>
        <dbReference type="ARBA" id="ARBA00022741"/>
    </source>
</evidence>
<evidence type="ECO:0000313" key="31">
    <source>
        <dbReference type="Proteomes" id="UP000095419"/>
    </source>
</evidence>
<dbReference type="PANTHER" id="PTHR43671:SF13">
    <property type="entry name" value="SERINE_THREONINE-PROTEIN KINASE NEK2"/>
    <property type="match status" value="1"/>
</dbReference>
<evidence type="ECO:0000313" key="17">
    <source>
        <dbReference type="EMBL" id="KAB4123752.1"/>
    </source>
</evidence>
<sequence>MQLKNGDIFAEHYQLKKLLGVGSFGEVWLARNILADVDVAIKLYGLLDDNGIKDFREEFKLAYKLHHPNLLHLNHFDVFGQCPFLVMPYCPKGSSASLKGKMSEKQIWRFIRDVSCGLMFLHNQNPPIIHQDIKPDNILIGDDDKFIISDFGISRKLEHTFRKSINKVESSGTLAYMGPERFAEKPLIVATSDIWSLGMSVYELSTGLVLWEGMGGCVQLNGAHIPALDEKYSSQLSQFVHACLALNTWDRPTAQQAYEFACSILKQTKTDSPSVQLKPIAPLFPKTTSPRLKEKFCPSNMHKRIAGWTGLGIVLILLLVKGGSIYFRHLEEERKYAACRTEEDYRDFLKEYPSSSHANFIKQFLGNKVNPISPINREENIVMDSVKTDTAKLEQFQEEPKKQIVHPHPQPSSQPVLPITDIREVRRENEERLFYSCQSVADYEEYLRKYPKGRFVHKAKRAIQQIESEMMQSNPSTQEIHIRKNTRVNVRL</sequence>
<evidence type="ECO:0000313" key="42">
    <source>
        <dbReference type="Proteomes" id="UP000438773"/>
    </source>
</evidence>